<keyword evidence="2" id="KW-1185">Reference proteome</keyword>
<organism evidence="2 3">
    <name type="scientific">Strongyloides papillosus</name>
    <name type="common">Intestinal threadworm</name>
    <dbReference type="NCBI Taxonomy" id="174720"/>
    <lineage>
        <taxon>Eukaryota</taxon>
        <taxon>Metazoa</taxon>
        <taxon>Ecdysozoa</taxon>
        <taxon>Nematoda</taxon>
        <taxon>Chromadorea</taxon>
        <taxon>Rhabditida</taxon>
        <taxon>Tylenchina</taxon>
        <taxon>Panagrolaimomorpha</taxon>
        <taxon>Strongyloidoidea</taxon>
        <taxon>Strongyloididae</taxon>
        <taxon>Strongyloides</taxon>
    </lineage>
</organism>
<accession>A0A0N5C8K6</accession>
<dbReference type="AlphaFoldDB" id="A0A0N5C8K6"/>
<keyword evidence="1" id="KW-0472">Membrane</keyword>
<keyword evidence="1" id="KW-1133">Transmembrane helix</keyword>
<proteinExistence type="predicted"/>
<name>A0A0N5C8K6_STREA</name>
<evidence type="ECO:0000313" key="2">
    <source>
        <dbReference type="Proteomes" id="UP000046392"/>
    </source>
</evidence>
<dbReference type="WBParaSite" id="SPAL_0001424950.1">
    <property type="protein sequence ID" value="SPAL_0001424950.1"/>
    <property type="gene ID" value="SPAL_0001424950"/>
</dbReference>
<protein>
    <submittedName>
        <fullName evidence="3">Uncharacterized protein</fullName>
    </submittedName>
</protein>
<keyword evidence="1" id="KW-0812">Transmembrane</keyword>
<reference evidence="3" key="1">
    <citation type="submission" date="2017-02" db="UniProtKB">
        <authorList>
            <consortium name="WormBaseParasite"/>
        </authorList>
    </citation>
    <scope>IDENTIFICATION</scope>
</reference>
<feature type="transmembrane region" description="Helical" evidence="1">
    <location>
        <begin position="82"/>
        <end position="101"/>
    </location>
</feature>
<dbReference type="Proteomes" id="UP000046392">
    <property type="component" value="Unplaced"/>
</dbReference>
<evidence type="ECO:0000313" key="3">
    <source>
        <dbReference type="WBParaSite" id="SPAL_0001424950.1"/>
    </source>
</evidence>
<sequence>MKKVTQLIKKFPQLDKQISIYEKTLEIKRQTIVGLIIFLFCRLLYNADGFYSISQFIAIFIPVFLTVNSFDDHTKEQSILSRKYWIFFGFLNILCMFVTLFTCKIENVEIFLDYIINIACDKTIKKEEEKSVLDTAKEFIESMSLKKSVTRKKSSILETL</sequence>
<evidence type="ECO:0000256" key="1">
    <source>
        <dbReference type="SAM" id="Phobius"/>
    </source>
</evidence>
<feature type="transmembrane region" description="Helical" evidence="1">
    <location>
        <begin position="51"/>
        <end position="70"/>
    </location>
</feature>